<feature type="region of interest" description="Disordered" evidence="1">
    <location>
        <begin position="640"/>
        <end position="666"/>
    </location>
</feature>
<dbReference type="STRING" id="36166.T1GTW9"/>
<dbReference type="Gene3D" id="1.10.8.270">
    <property type="entry name" value="putative rabgap domain of human tbc1 domain family member 14 like domains"/>
    <property type="match status" value="1"/>
</dbReference>
<feature type="compositionally biased region" description="Low complexity" evidence="1">
    <location>
        <begin position="648"/>
        <end position="663"/>
    </location>
</feature>
<keyword evidence="4" id="KW-1185">Reference proteome</keyword>
<feature type="domain" description="Rab-GAP TBC" evidence="2">
    <location>
        <begin position="27"/>
        <end position="214"/>
    </location>
</feature>
<dbReference type="GO" id="GO:0005096">
    <property type="term" value="F:GTPase activator activity"/>
    <property type="evidence" value="ECO:0007669"/>
    <property type="project" value="TreeGrafter"/>
</dbReference>
<feature type="compositionally biased region" description="Polar residues" evidence="1">
    <location>
        <begin position="473"/>
        <end position="483"/>
    </location>
</feature>
<dbReference type="SMART" id="SM00164">
    <property type="entry name" value="TBC"/>
    <property type="match status" value="1"/>
</dbReference>
<dbReference type="PROSITE" id="PS50086">
    <property type="entry name" value="TBC_RABGAP"/>
    <property type="match status" value="1"/>
</dbReference>
<dbReference type="Gene3D" id="1.10.472.80">
    <property type="entry name" value="Ypt/Rab-GAP domain of gyp1p, domain 3"/>
    <property type="match status" value="1"/>
</dbReference>
<dbReference type="GO" id="GO:0031267">
    <property type="term" value="F:small GTPase binding"/>
    <property type="evidence" value="ECO:0007669"/>
    <property type="project" value="TreeGrafter"/>
</dbReference>
<accession>T1GTW9</accession>
<dbReference type="EMBL" id="CAQQ02389415">
    <property type="status" value="NOT_ANNOTATED_CDS"/>
    <property type="molecule type" value="Genomic_DNA"/>
</dbReference>
<evidence type="ECO:0000313" key="4">
    <source>
        <dbReference type="Proteomes" id="UP000015102"/>
    </source>
</evidence>
<evidence type="ECO:0000256" key="1">
    <source>
        <dbReference type="SAM" id="MobiDB-lite"/>
    </source>
</evidence>
<dbReference type="InterPro" id="IPR050302">
    <property type="entry name" value="Rab_GAP_TBC_domain"/>
</dbReference>
<feature type="compositionally biased region" description="Acidic residues" evidence="1">
    <location>
        <begin position="425"/>
        <end position="435"/>
    </location>
</feature>
<dbReference type="InterPro" id="IPR000195">
    <property type="entry name" value="Rab-GAP-TBC_dom"/>
</dbReference>
<dbReference type="FunFam" id="1.10.472.80:FF:000049">
    <property type="entry name" value="Uncharacterized protein, isoform B"/>
    <property type="match status" value="1"/>
</dbReference>
<feature type="region of interest" description="Disordered" evidence="1">
    <location>
        <begin position="425"/>
        <end position="453"/>
    </location>
</feature>
<dbReference type="SUPFAM" id="SSF47923">
    <property type="entry name" value="Ypt/Rab-GAP domain of gyp1p"/>
    <property type="match status" value="2"/>
</dbReference>
<dbReference type="Pfam" id="PF00566">
    <property type="entry name" value="RabGAP-TBC"/>
    <property type="match status" value="1"/>
</dbReference>
<evidence type="ECO:0000313" key="3">
    <source>
        <dbReference type="EnsemblMetazoa" id="MESCA007165-PA"/>
    </source>
</evidence>
<dbReference type="PANTHER" id="PTHR47219:SF6">
    <property type="entry name" value="RAB GTPASE-ACTIVATING PROTEIN 1"/>
    <property type="match status" value="1"/>
</dbReference>
<reference evidence="4" key="1">
    <citation type="submission" date="2013-02" db="EMBL/GenBank/DDBJ databases">
        <authorList>
            <person name="Hughes D."/>
        </authorList>
    </citation>
    <scope>NUCLEOTIDE SEQUENCE</scope>
    <source>
        <strain>Durham</strain>
        <strain evidence="4">NC isolate 2 -- Noor lab</strain>
    </source>
</reference>
<dbReference type="AlphaFoldDB" id="T1GTW9"/>
<proteinExistence type="predicted"/>
<protein>
    <recommendedName>
        <fullName evidence="2">Rab-GAP TBC domain-containing protein</fullName>
    </recommendedName>
</protein>
<sequence length="715" mass="81846">MNKHFMEYGRGISMFRTTDVINLITEGVPEDLRQEIWMIFSGAIHEKEMNPGLYEDLVEKSATKVTQIHDEIERDLHRSLPEHPAYQHPDGIGALRRVLQAYALRNEQVGYCQSMNIVTSVFLIFCDEENAFWLLSRLCENLLPDYYNDKVVGAQIDQGVLNEFINLFMPEIHSHLESLGIIKMISLSWFLSIFISVIPYESTLHIIDCFFYDGAKVIFMIALQILDWNRDKLLKCRDDGEAMSLLQAYLSGIANPDYQLSDQQRTSSSPSHKIRSQYIGTLINEAYTNYGPQISPQKIEELRNKHRRLTMRQFELTMKIYENYKVDFDTFKILFAELTHWGTAKKVDLSEKLFRLTDKQCTDVLDFSQIINAIGIIRSNKYPEKLKLLYILHLPPLLNKKEIEHLKKQTKPKQKDEAEEAFEAEDFFEEDDPNETVEALPSPTDHNFEEDLPSSFKNMVIPRDSNKDVGEMTPSSVNSQGVDGRTSTFYVDLPELSKQKHCESNDTISDFSDLGAAFGGKNGTKQNLETCSNFSQISELNYMRGESSSTLDTRSLGSLRSILDQTDMQQKVVPEMKRANFDVLWQSLIDICGGVQDDEMKQAYINLADKNGNAKTSFIGDINQFDLVAQIEKGLAKELQELEEKTKSSSSSSTKSKTNSPTSPEKEGWRISINQYLATVLTLQRVVSKFVEPVNIKENILKMQKNRRKGISTVY</sequence>
<name>T1GTW9_MEGSC</name>
<dbReference type="HOGENOM" id="CLU_386511_0_0_1"/>
<dbReference type="EnsemblMetazoa" id="MESCA007165-RA">
    <property type="protein sequence ID" value="MESCA007165-PA"/>
    <property type="gene ID" value="MESCA007165"/>
</dbReference>
<dbReference type="PANTHER" id="PTHR47219">
    <property type="entry name" value="RAB GTPASE-ACTIVATING PROTEIN 1-LIKE"/>
    <property type="match status" value="1"/>
</dbReference>
<feature type="region of interest" description="Disordered" evidence="1">
    <location>
        <begin position="464"/>
        <end position="483"/>
    </location>
</feature>
<organism evidence="3 4">
    <name type="scientific">Megaselia scalaris</name>
    <name type="common">Humpbacked fly</name>
    <name type="synonym">Phora scalaris</name>
    <dbReference type="NCBI Taxonomy" id="36166"/>
    <lineage>
        <taxon>Eukaryota</taxon>
        <taxon>Metazoa</taxon>
        <taxon>Ecdysozoa</taxon>
        <taxon>Arthropoda</taxon>
        <taxon>Hexapoda</taxon>
        <taxon>Insecta</taxon>
        <taxon>Pterygota</taxon>
        <taxon>Neoptera</taxon>
        <taxon>Endopterygota</taxon>
        <taxon>Diptera</taxon>
        <taxon>Brachycera</taxon>
        <taxon>Muscomorpha</taxon>
        <taxon>Platypezoidea</taxon>
        <taxon>Phoridae</taxon>
        <taxon>Megaseliini</taxon>
        <taxon>Megaselia</taxon>
    </lineage>
</organism>
<evidence type="ECO:0000259" key="2">
    <source>
        <dbReference type="PROSITE" id="PS50086"/>
    </source>
</evidence>
<dbReference type="FunFam" id="1.10.8.270:FF:000002">
    <property type="entry name" value="TBC1 domain family member 9B"/>
    <property type="match status" value="1"/>
</dbReference>
<dbReference type="Proteomes" id="UP000015102">
    <property type="component" value="Unassembled WGS sequence"/>
</dbReference>
<reference evidence="3" key="2">
    <citation type="submission" date="2015-06" db="UniProtKB">
        <authorList>
            <consortium name="EnsemblMetazoa"/>
        </authorList>
    </citation>
    <scope>IDENTIFICATION</scope>
</reference>
<dbReference type="InterPro" id="IPR035969">
    <property type="entry name" value="Rab-GAP_TBC_sf"/>
</dbReference>